<name>A0AAE0AFF0_9ROSI</name>
<dbReference type="Proteomes" id="UP001281410">
    <property type="component" value="Unassembled WGS sequence"/>
</dbReference>
<dbReference type="PANTHER" id="PTHR31635">
    <property type="entry name" value="REVERSE TRANSCRIPTASE DOMAIN-CONTAINING PROTEIN-RELATED"/>
    <property type="match status" value="1"/>
</dbReference>
<accession>A0AAE0AFF0</accession>
<proteinExistence type="predicted"/>
<evidence type="ECO:0000313" key="1">
    <source>
        <dbReference type="EMBL" id="KAK3212237.1"/>
    </source>
</evidence>
<dbReference type="PANTHER" id="PTHR31635:SF196">
    <property type="entry name" value="REVERSE TRANSCRIPTASE DOMAIN-CONTAINING PROTEIN-RELATED"/>
    <property type="match status" value="1"/>
</dbReference>
<organism evidence="1 2">
    <name type="scientific">Dipteronia sinensis</name>
    <dbReference type="NCBI Taxonomy" id="43782"/>
    <lineage>
        <taxon>Eukaryota</taxon>
        <taxon>Viridiplantae</taxon>
        <taxon>Streptophyta</taxon>
        <taxon>Embryophyta</taxon>
        <taxon>Tracheophyta</taxon>
        <taxon>Spermatophyta</taxon>
        <taxon>Magnoliopsida</taxon>
        <taxon>eudicotyledons</taxon>
        <taxon>Gunneridae</taxon>
        <taxon>Pentapetalae</taxon>
        <taxon>rosids</taxon>
        <taxon>malvids</taxon>
        <taxon>Sapindales</taxon>
        <taxon>Sapindaceae</taxon>
        <taxon>Hippocastanoideae</taxon>
        <taxon>Acereae</taxon>
        <taxon>Dipteronia</taxon>
    </lineage>
</organism>
<gene>
    <name evidence="1" type="ORF">Dsin_016943</name>
</gene>
<reference evidence="1" key="1">
    <citation type="journal article" date="2023" name="Plant J.">
        <title>Genome sequences and population genomics provide insights into the demographic history, inbreeding, and mutation load of two 'living fossil' tree species of Dipteronia.</title>
        <authorList>
            <person name="Feng Y."/>
            <person name="Comes H.P."/>
            <person name="Chen J."/>
            <person name="Zhu S."/>
            <person name="Lu R."/>
            <person name="Zhang X."/>
            <person name="Li P."/>
            <person name="Qiu J."/>
            <person name="Olsen K.M."/>
            <person name="Qiu Y."/>
        </authorList>
    </citation>
    <scope>NUCLEOTIDE SEQUENCE</scope>
    <source>
        <strain evidence="1">NBL</strain>
    </source>
</reference>
<evidence type="ECO:0008006" key="3">
    <source>
        <dbReference type="Google" id="ProtNLM"/>
    </source>
</evidence>
<dbReference type="AlphaFoldDB" id="A0AAE0AFF0"/>
<sequence length="217" mass="24119">MMFGIRIQLGLMVLGDYFGKLFQSTNPNQSDIDRVLSCVKPQLSESKSAFLDACFTSEAIRVVLFDMFPTKAPGSDGLPTPFYKKLWEVVGDKVESACLGVLNNGDGLNEVNETIITHITKVKGAEKMIYFSPISLCNVVYNIVVKALANRFRKVLGDVILETQSAFILGWLISDNAKVGFECMYALKRGQNGLKGAIAFKLDMFKAYDMVKWSFLV</sequence>
<protein>
    <recommendedName>
        <fullName evidence="3">Reverse transcriptase</fullName>
    </recommendedName>
</protein>
<comment type="caution">
    <text evidence="1">The sequence shown here is derived from an EMBL/GenBank/DDBJ whole genome shotgun (WGS) entry which is preliminary data.</text>
</comment>
<evidence type="ECO:0000313" key="2">
    <source>
        <dbReference type="Proteomes" id="UP001281410"/>
    </source>
</evidence>
<dbReference type="EMBL" id="JANJYJ010000005">
    <property type="protein sequence ID" value="KAK3212237.1"/>
    <property type="molecule type" value="Genomic_DNA"/>
</dbReference>
<keyword evidence="2" id="KW-1185">Reference proteome</keyword>